<dbReference type="EC" id="5.6.2.4" evidence="5"/>
<dbReference type="PANTHER" id="PTHR13710:SF105">
    <property type="entry name" value="ATP-DEPENDENT DNA HELICASE Q1"/>
    <property type="match status" value="1"/>
</dbReference>
<accession>F8NM79</accession>
<feature type="compositionally biased region" description="Basic residues" evidence="6">
    <location>
        <begin position="334"/>
        <end position="344"/>
    </location>
</feature>
<comment type="catalytic activity">
    <reaction evidence="4">
        <text>Couples ATP hydrolysis with the unwinding of duplex DNA by translocating in the 3'-5' direction.</text>
        <dbReference type="EC" id="5.6.2.4"/>
    </reaction>
</comment>
<sequence>MAKWPSFIPGSELGEFVSRHITTVDNAYRWGKTAVFYGLMMILLLGNTQAAEICSLDINTVAVNSDSVHAAREQGRNLLDEIRCCLWSISIWSPEKLDADESDIVIRDPTFRENLVLLGVDEAHFVTAWGEEFRKAYNQIGRIRRRLPDHIPLVAVTATLAPGQPQKRLCSTLGLNNGLYYFDGNPVSAPTYMCLTGYQFPVILWALNEGSKVIIYCKTIDQAFRVALYLWNSLPVGTQCLENIQPNTCVVVATVAFGLGINQKNVTAVANLGLPESLDSLVQQKGRAGQNEDIEAVCVTYVEVSVVTKIKANLSTLTAQPKDRDTNNPESCGKKKQGKPRKGGSKIPNRSATTANKAAPGKHTLGVSKEPALGGVEPNLVRFLTAHITGACLQATLNTIYDNPGPYSLMDCVSAKRLHCSSCNHQPHPQLTASKHVDPTITSSDPIAASVESNPITNAMRPQMIKDHIDHANNALQRFARHCWYKKKGPHFDIIPHSAYWDGDILSRLLGQFLLICSYNILTLLLADWEYLEEDGPELYELISSLNQRYDKRTSTAKVIRNKKAAETRARNQKNKDLSTKPSTSKNKENVDVTTPPTLRSSHQIFNQPSYPNSPPLPEFITDFPLPFLFVPSQANLPGIRPLPQYSHACSFKRISEDQLASGSQAFGYLQIHGGPMSSIYMLSGDLINRPLWDLKMTPLRYKLVKLAISGVVPRIVCCSAIWQ</sequence>
<comment type="similarity">
    <text evidence="1">Belongs to the helicase family. RecQ subfamily.</text>
</comment>
<dbReference type="OrthoDB" id="2687513at2759"/>
<dbReference type="Proteomes" id="UP000008064">
    <property type="component" value="Unassembled WGS sequence"/>
</dbReference>
<feature type="region of interest" description="Disordered" evidence="6">
    <location>
        <begin position="319"/>
        <end position="372"/>
    </location>
</feature>
<dbReference type="GO" id="GO:0000724">
    <property type="term" value="P:double-strand break repair via homologous recombination"/>
    <property type="evidence" value="ECO:0007669"/>
    <property type="project" value="TreeGrafter"/>
</dbReference>
<evidence type="ECO:0000256" key="6">
    <source>
        <dbReference type="SAM" id="MobiDB-lite"/>
    </source>
</evidence>
<keyword evidence="2" id="KW-0238">DNA-binding</keyword>
<dbReference type="KEGG" id="sla:SERLADRAFT_406462"/>
<reference evidence="8" key="1">
    <citation type="submission" date="2011-04" db="EMBL/GenBank/DDBJ databases">
        <title>Evolution of plant cell wall degrading machinery underlies the functional diversity of forest fungi.</title>
        <authorList>
            <consortium name="US DOE Joint Genome Institute (JGI-PGF)"/>
            <person name="Eastwood D.C."/>
            <person name="Floudas D."/>
            <person name="Binder M."/>
            <person name="Majcherczyk A."/>
            <person name="Schneider P."/>
            <person name="Aerts A."/>
            <person name="Asiegbu F.O."/>
            <person name="Baker S.E."/>
            <person name="Barry K."/>
            <person name="Bendiksby M."/>
            <person name="Blumentritt M."/>
            <person name="Coutinho P.M."/>
            <person name="Cullen D."/>
            <person name="Cullen D."/>
            <person name="Gathman A."/>
            <person name="Goodell B."/>
            <person name="Henrissat B."/>
            <person name="Ihrmark K."/>
            <person name="Kauserud H."/>
            <person name="Kohler A."/>
            <person name="LaButti K."/>
            <person name="Lapidus A."/>
            <person name="Lavin J.L."/>
            <person name="Lee Y.-H."/>
            <person name="Lindquist E."/>
            <person name="Lilly W."/>
            <person name="Lucas S."/>
            <person name="Morin E."/>
            <person name="Murat C."/>
            <person name="Oguiza J.A."/>
            <person name="Park J."/>
            <person name="Pisabarro A.G."/>
            <person name="Riley R."/>
            <person name="Rosling A."/>
            <person name="Salamov A."/>
            <person name="Schmidt O."/>
            <person name="Schmutz J."/>
            <person name="Skrede I."/>
            <person name="Stenlid J."/>
            <person name="Wiebenga A."/>
            <person name="Xie X."/>
            <person name="Kues U."/>
            <person name="Hibbett D.S."/>
            <person name="Hoffmeister D."/>
            <person name="Hogberg N."/>
            <person name="Martin F."/>
            <person name="Grigoriev I.V."/>
            <person name="Watkinson S.C."/>
        </authorList>
    </citation>
    <scope>NUCLEOTIDE SEQUENCE</scope>
    <source>
        <strain evidence="8">S7.9</strain>
    </source>
</reference>
<dbReference type="AlphaFoldDB" id="F8NM79"/>
<proteinExistence type="inferred from homology"/>
<evidence type="ECO:0000313" key="8">
    <source>
        <dbReference type="EMBL" id="EGO27329.1"/>
    </source>
</evidence>
<evidence type="ECO:0000256" key="3">
    <source>
        <dbReference type="ARBA" id="ARBA00023235"/>
    </source>
</evidence>
<dbReference type="SUPFAM" id="SSF52540">
    <property type="entry name" value="P-loop containing nucleoside triphosphate hydrolases"/>
    <property type="match status" value="1"/>
</dbReference>
<dbReference type="GO" id="GO:0043138">
    <property type="term" value="F:3'-5' DNA helicase activity"/>
    <property type="evidence" value="ECO:0007669"/>
    <property type="project" value="UniProtKB-EC"/>
</dbReference>
<evidence type="ECO:0000256" key="2">
    <source>
        <dbReference type="ARBA" id="ARBA00023125"/>
    </source>
</evidence>
<name>F8NM79_SERL9</name>
<dbReference type="HOGENOM" id="CLU_382247_0_0_1"/>
<dbReference type="GO" id="GO:0005737">
    <property type="term" value="C:cytoplasm"/>
    <property type="evidence" value="ECO:0007669"/>
    <property type="project" value="TreeGrafter"/>
</dbReference>
<gene>
    <name evidence="8" type="ORF">SERLADRAFT_406462</name>
</gene>
<dbReference type="RefSeq" id="XP_007315420.1">
    <property type="nucleotide sequence ID" value="XM_007315358.1"/>
</dbReference>
<keyword evidence="3" id="KW-0413">Isomerase</keyword>
<evidence type="ECO:0000256" key="5">
    <source>
        <dbReference type="ARBA" id="ARBA00034808"/>
    </source>
</evidence>
<dbReference type="GO" id="GO:0005694">
    <property type="term" value="C:chromosome"/>
    <property type="evidence" value="ECO:0007669"/>
    <property type="project" value="TreeGrafter"/>
</dbReference>
<dbReference type="PANTHER" id="PTHR13710">
    <property type="entry name" value="DNA HELICASE RECQ FAMILY MEMBER"/>
    <property type="match status" value="1"/>
</dbReference>
<feature type="compositionally biased region" description="Basic and acidic residues" evidence="6">
    <location>
        <begin position="564"/>
        <end position="579"/>
    </location>
</feature>
<dbReference type="GO" id="GO:0003677">
    <property type="term" value="F:DNA binding"/>
    <property type="evidence" value="ECO:0007669"/>
    <property type="project" value="UniProtKB-KW"/>
</dbReference>
<dbReference type="EMBL" id="GL945431">
    <property type="protein sequence ID" value="EGO27329.1"/>
    <property type="molecule type" value="Genomic_DNA"/>
</dbReference>
<dbReference type="PROSITE" id="PS51194">
    <property type="entry name" value="HELICASE_CTER"/>
    <property type="match status" value="1"/>
</dbReference>
<evidence type="ECO:0000256" key="4">
    <source>
        <dbReference type="ARBA" id="ARBA00034617"/>
    </source>
</evidence>
<dbReference type="Pfam" id="PF00271">
    <property type="entry name" value="Helicase_C"/>
    <property type="match status" value="1"/>
</dbReference>
<feature type="region of interest" description="Disordered" evidence="6">
    <location>
        <begin position="561"/>
        <end position="603"/>
    </location>
</feature>
<organism>
    <name type="scientific">Serpula lacrymans var. lacrymans (strain S7.9)</name>
    <name type="common">Dry rot fungus</name>
    <dbReference type="NCBI Taxonomy" id="578457"/>
    <lineage>
        <taxon>Eukaryota</taxon>
        <taxon>Fungi</taxon>
        <taxon>Dikarya</taxon>
        <taxon>Basidiomycota</taxon>
        <taxon>Agaricomycotina</taxon>
        <taxon>Agaricomycetes</taxon>
        <taxon>Agaricomycetidae</taxon>
        <taxon>Boletales</taxon>
        <taxon>Coniophorineae</taxon>
        <taxon>Serpulaceae</taxon>
        <taxon>Serpula</taxon>
    </lineage>
</organism>
<evidence type="ECO:0000259" key="7">
    <source>
        <dbReference type="PROSITE" id="PS51194"/>
    </source>
</evidence>
<feature type="compositionally biased region" description="Polar residues" evidence="6">
    <location>
        <begin position="592"/>
        <end position="603"/>
    </location>
</feature>
<protein>
    <recommendedName>
        <fullName evidence="5">DNA 3'-5' helicase</fullName>
        <ecNumber evidence="5">5.6.2.4</ecNumber>
    </recommendedName>
</protein>
<feature type="domain" description="Helicase C-terminal" evidence="7">
    <location>
        <begin position="199"/>
        <end position="330"/>
    </location>
</feature>
<dbReference type="InterPro" id="IPR027417">
    <property type="entry name" value="P-loop_NTPase"/>
</dbReference>
<dbReference type="Gene3D" id="3.40.50.300">
    <property type="entry name" value="P-loop containing nucleotide triphosphate hydrolases"/>
    <property type="match status" value="2"/>
</dbReference>
<dbReference type="GeneID" id="18812670"/>
<dbReference type="GO" id="GO:0009378">
    <property type="term" value="F:four-way junction helicase activity"/>
    <property type="evidence" value="ECO:0007669"/>
    <property type="project" value="TreeGrafter"/>
</dbReference>
<dbReference type="InterPro" id="IPR001650">
    <property type="entry name" value="Helicase_C-like"/>
</dbReference>
<evidence type="ECO:0000256" key="1">
    <source>
        <dbReference type="ARBA" id="ARBA00005446"/>
    </source>
</evidence>